<dbReference type="InterPro" id="IPR051783">
    <property type="entry name" value="NAD(P)-dependent_oxidoreduct"/>
</dbReference>
<dbReference type="CDD" id="cd05266">
    <property type="entry name" value="SDR_a4"/>
    <property type="match status" value="1"/>
</dbReference>
<evidence type="ECO:0000259" key="1">
    <source>
        <dbReference type="Pfam" id="PF01370"/>
    </source>
</evidence>
<dbReference type="SUPFAM" id="SSF51735">
    <property type="entry name" value="NAD(P)-binding Rossmann-fold domains"/>
    <property type="match status" value="1"/>
</dbReference>
<evidence type="ECO:0000313" key="2">
    <source>
        <dbReference type="EMBL" id="AWM39672.1"/>
    </source>
</evidence>
<sequence>MSPLVHTSEPRLIIGCGYLGRVVAARWLARGHRVAALTRSNAEKLRTVGVEPITGDVLDPTSLRALPTASTVLYAVGFDRTAGRPMHEVYVTGLANVLRALPPCSRFVYVSSTSVYGQSDGGWVDETSPTAPTEDSGRVVLEAEQLLRTHKPDAIVLRSAGLYGPHRLLRRQPVLNGEPLIGDADKWLNLVHVSDAADAVLFAEGKGHPGETYNLADGVPVTRRDFYTRLAELLNAPAAKFEHKPEPGAPNRRINASKFRDLGWAPQYASYHDSLTAAVADTTM</sequence>
<dbReference type="RefSeq" id="WP_010036413.1">
    <property type="nucleotide sequence ID" value="NZ_CP025958.1"/>
</dbReference>
<accession>A0A2Z3H5S8</accession>
<dbReference type="KEGG" id="gog:C1280_23510"/>
<evidence type="ECO:0000313" key="3">
    <source>
        <dbReference type="Proteomes" id="UP000245802"/>
    </source>
</evidence>
<dbReference type="Gene3D" id="3.40.50.720">
    <property type="entry name" value="NAD(P)-binding Rossmann-like Domain"/>
    <property type="match status" value="1"/>
</dbReference>
<keyword evidence="3" id="KW-1185">Reference proteome</keyword>
<protein>
    <submittedName>
        <fullName evidence="2">NAD(P)-dependent oxidoreductase</fullName>
    </submittedName>
</protein>
<organism evidence="2 3">
    <name type="scientific">Gemmata obscuriglobus</name>
    <dbReference type="NCBI Taxonomy" id="114"/>
    <lineage>
        <taxon>Bacteria</taxon>
        <taxon>Pseudomonadati</taxon>
        <taxon>Planctomycetota</taxon>
        <taxon>Planctomycetia</taxon>
        <taxon>Gemmatales</taxon>
        <taxon>Gemmataceae</taxon>
        <taxon>Gemmata</taxon>
    </lineage>
</organism>
<reference evidence="2 3" key="1">
    <citation type="submission" date="2018-01" db="EMBL/GenBank/DDBJ databases">
        <title>G. obscuriglobus.</title>
        <authorList>
            <person name="Franke J."/>
            <person name="Blomberg W."/>
            <person name="Selmecki A."/>
        </authorList>
    </citation>
    <scope>NUCLEOTIDE SEQUENCE [LARGE SCALE GENOMIC DNA]</scope>
    <source>
        <strain evidence="2 3">DSM 5831</strain>
    </source>
</reference>
<feature type="domain" description="NAD-dependent epimerase/dehydratase" evidence="1">
    <location>
        <begin position="13"/>
        <end position="216"/>
    </location>
</feature>
<dbReference type="GO" id="GO:0004029">
    <property type="term" value="F:aldehyde dehydrogenase (NAD+) activity"/>
    <property type="evidence" value="ECO:0007669"/>
    <property type="project" value="TreeGrafter"/>
</dbReference>
<gene>
    <name evidence="2" type="ORF">C1280_23510</name>
</gene>
<proteinExistence type="predicted"/>
<dbReference type="PANTHER" id="PTHR48079">
    <property type="entry name" value="PROTEIN YEEZ"/>
    <property type="match status" value="1"/>
</dbReference>
<dbReference type="Pfam" id="PF01370">
    <property type="entry name" value="Epimerase"/>
    <property type="match status" value="1"/>
</dbReference>
<dbReference type="InterPro" id="IPR036291">
    <property type="entry name" value="NAD(P)-bd_dom_sf"/>
</dbReference>
<dbReference type="InterPro" id="IPR001509">
    <property type="entry name" value="Epimerase_deHydtase"/>
</dbReference>
<name>A0A2Z3H5S8_9BACT</name>
<dbReference type="PANTHER" id="PTHR48079:SF6">
    <property type="entry name" value="NAD(P)-BINDING DOMAIN-CONTAINING PROTEIN-RELATED"/>
    <property type="match status" value="1"/>
</dbReference>
<dbReference type="Proteomes" id="UP000245802">
    <property type="component" value="Chromosome"/>
</dbReference>
<dbReference type="OrthoDB" id="9808276at2"/>
<dbReference type="GO" id="GO:0005737">
    <property type="term" value="C:cytoplasm"/>
    <property type="evidence" value="ECO:0007669"/>
    <property type="project" value="TreeGrafter"/>
</dbReference>
<dbReference type="AlphaFoldDB" id="A0A2Z3H5S8"/>
<dbReference type="EMBL" id="CP025958">
    <property type="protein sequence ID" value="AWM39672.1"/>
    <property type="molecule type" value="Genomic_DNA"/>
</dbReference>